<accession>A0AA40K7Y2</accession>
<dbReference type="AlphaFoldDB" id="A0AA40K7Y2"/>
<gene>
    <name evidence="1" type="ORF">B0T18DRAFT_102737</name>
</gene>
<dbReference type="Proteomes" id="UP001172155">
    <property type="component" value="Unassembled WGS sequence"/>
</dbReference>
<reference evidence="1" key="1">
    <citation type="submission" date="2023-06" db="EMBL/GenBank/DDBJ databases">
        <title>Genome-scale phylogeny and comparative genomics of the fungal order Sordariales.</title>
        <authorList>
            <consortium name="Lawrence Berkeley National Laboratory"/>
            <person name="Hensen N."/>
            <person name="Bonometti L."/>
            <person name="Westerberg I."/>
            <person name="Brannstrom I.O."/>
            <person name="Guillou S."/>
            <person name="Cros-Aarteil S."/>
            <person name="Calhoun S."/>
            <person name="Haridas S."/>
            <person name="Kuo A."/>
            <person name="Mondo S."/>
            <person name="Pangilinan J."/>
            <person name="Riley R."/>
            <person name="LaButti K."/>
            <person name="Andreopoulos B."/>
            <person name="Lipzen A."/>
            <person name="Chen C."/>
            <person name="Yanf M."/>
            <person name="Daum C."/>
            <person name="Ng V."/>
            <person name="Clum A."/>
            <person name="Steindorff A."/>
            <person name="Ohm R."/>
            <person name="Martin F."/>
            <person name="Silar P."/>
            <person name="Natvig D."/>
            <person name="Lalanne C."/>
            <person name="Gautier V."/>
            <person name="Ament-velasquez S.L."/>
            <person name="Kruys A."/>
            <person name="Hutchinson M.I."/>
            <person name="Powell A.J."/>
            <person name="Barry K."/>
            <person name="Miller A.N."/>
            <person name="Grigoriev I.V."/>
            <person name="Debuchy R."/>
            <person name="Gladieux P."/>
            <person name="Thoren M.H."/>
            <person name="Johannesson H."/>
        </authorList>
    </citation>
    <scope>NUCLEOTIDE SEQUENCE</scope>
    <source>
        <strain evidence="1">SMH3187-1</strain>
    </source>
</reference>
<evidence type="ECO:0000313" key="2">
    <source>
        <dbReference type="Proteomes" id="UP001172155"/>
    </source>
</evidence>
<organism evidence="1 2">
    <name type="scientific">Schizothecium vesticola</name>
    <dbReference type="NCBI Taxonomy" id="314040"/>
    <lineage>
        <taxon>Eukaryota</taxon>
        <taxon>Fungi</taxon>
        <taxon>Dikarya</taxon>
        <taxon>Ascomycota</taxon>
        <taxon>Pezizomycotina</taxon>
        <taxon>Sordariomycetes</taxon>
        <taxon>Sordariomycetidae</taxon>
        <taxon>Sordariales</taxon>
        <taxon>Schizotheciaceae</taxon>
        <taxon>Schizothecium</taxon>
    </lineage>
</organism>
<evidence type="ECO:0000313" key="1">
    <source>
        <dbReference type="EMBL" id="KAK0749323.1"/>
    </source>
</evidence>
<keyword evidence="2" id="KW-1185">Reference proteome</keyword>
<name>A0AA40K7Y2_9PEZI</name>
<proteinExistence type="predicted"/>
<comment type="caution">
    <text evidence="1">The sequence shown here is derived from an EMBL/GenBank/DDBJ whole genome shotgun (WGS) entry which is preliminary data.</text>
</comment>
<protein>
    <submittedName>
        <fullName evidence="1">Uncharacterized protein</fullName>
    </submittedName>
</protein>
<sequence length="204" mass="22227">MGVRVGCGQCLAGSMPAFSAHMIPRTWENPELKQLLGSPGQFTLQYSLILALGFSSWAESRRPFFFCAGAYLEPTTHCCHLLCATQKSRGRNKTSSTFSPSSPNFAGPVLKNPHLSLPPIPPPDLPKVEPYRILAALQGQGGLSRNRQARDSGLRHCSTPPITALVQHPRPCPVHHSVPTYLSARIRKAAVGFFRHHVCPVAVT</sequence>
<dbReference type="EMBL" id="JAUKUD010000003">
    <property type="protein sequence ID" value="KAK0749323.1"/>
    <property type="molecule type" value="Genomic_DNA"/>
</dbReference>